<sequence length="273" mass="30430">MKSSATGSKIFVTIMYVVMVAVNAMAVLLPLNGVTTQEVSDSYPNLFAPAGVTFSIWSVIYTLLLLFVIYQWLPPKPKSLLADPPIARKIRGLFILTSICNSLWIFAWQYFYVGLSVIIMLVFLVSLIYGSVLLARTKKTKLDYWLIRLPFSVYFGWITIATIADIIAFFVDKKLAFINDHQVGWTIAILIVGLAIIVFTTWFNLDIAYGITTIWGYAGILIKHQAATDGFNGKYPSIMTTVVVCLVVIAIACVVAAFRLRGQRTRSGSFLEN</sequence>
<organism evidence="2 3">
    <name type="scientific">Enterococcus sulfureus ATCC 49903</name>
    <dbReference type="NCBI Taxonomy" id="1140003"/>
    <lineage>
        <taxon>Bacteria</taxon>
        <taxon>Bacillati</taxon>
        <taxon>Bacillota</taxon>
        <taxon>Bacilli</taxon>
        <taxon>Lactobacillales</taxon>
        <taxon>Enterococcaceae</taxon>
        <taxon>Enterococcus</taxon>
    </lineage>
</organism>
<proteinExistence type="predicted"/>
<dbReference type="OrthoDB" id="5189031at2"/>
<accession>S0P609</accession>
<protein>
    <recommendedName>
        <fullName evidence="4">Tryptophan-rich sensory protein</fullName>
    </recommendedName>
</protein>
<evidence type="ECO:0000313" key="2">
    <source>
        <dbReference type="EMBL" id="EOT84238.1"/>
    </source>
</evidence>
<feature type="transmembrane region" description="Helical" evidence="1">
    <location>
        <begin position="238"/>
        <end position="258"/>
    </location>
</feature>
<evidence type="ECO:0008006" key="4">
    <source>
        <dbReference type="Google" id="ProtNLM"/>
    </source>
</evidence>
<feature type="transmembrane region" description="Helical" evidence="1">
    <location>
        <begin position="12"/>
        <end position="31"/>
    </location>
</feature>
<dbReference type="PANTHER" id="PTHR33802:SF1">
    <property type="entry name" value="XK-RELATED PROTEIN"/>
    <property type="match status" value="1"/>
</dbReference>
<name>S0P609_9ENTE</name>
<comment type="caution">
    <text evidence="2">The sequence shown here is derived from an EMBL/GenBank/DDBJ whole genome shotgun (WGS) entry which is preliminary data.</text>
</comment>
<dbReference type="AlphaFoldDB" id="S0P609"/>
<dbReference type="PATRIC" id="fig|1140003.3.peg.2115"/>
<dbReference type="PANTHER" id="PTHR33802">
    <property type="entry name" value="SI:CH211-161H7.5-RELATED"/>
    <property type="match status" value="1"/>
</dbReference>
<keyword evidence="1" id="KW-1133">Transmembrane helix</keyword>
<feature type="transmembrane region" description="Helical" evidence="1">
    <location>
        <begin position="183"/>
        <end position="200"/>
    </location>
</feature>
<dbReference type="eggNOG" id="COG1030">
    <property type="taxonomic scope" value="Bacteria"/>
</dbReference>
<dbReference type="Proteomes" id="UP000015961">
    <property type="component" value="Unassembled WGS sequence"/>
</dbReference>
<keyword evidence="1" id="KW-0812">Transmembrane</keyword>
<feature type="transmembrane region" description="Helical" evidence="1">
    <location>
        <begin position="51"/>
        <end position="73"/>
    </location>
</feature>
<feature type="transmembrane region" description="Helical" evidence="1">
    <location>
        <begin position="117"/>
        <end position="135"/>
    </location>
</feature>
<gene>
    <name evidence="2" type="ORF">I573_01139</name>
</gene>
<evidence type="ECO:0000256" key="1">
    <source>
        <dbReference type="SAM" id="Phobius"/>
    </source>
</evidence>
<keyword evidence="1" id="KW-0472">Membrane</keyword>
<dbReference type="EMBL" id="ASWO01000004">
    <property type="protein sequence ID" value="EOT84238.1"/>
    <property type="molecule type" value="Genomic_DNA"/>
</dbReference>
<reference evidence="2 3" key="1">
    <citation type="submission" date="2013-03" db="EMBL/GenBank/DDBJ databases">
        <title>The Genome Sequence of Enterococcus sulfureus ATCC_49903 (PacBio/Illumina hybrid assembly).</title>
        <authorList>
            <consortium name="The Broad Institute Genomics Platform"/>
            <consortium name="The Broad Institute Genome Sequencing Center for Infectious Disease"/>
            <person name="Earl A."/>
            <person name="Russ C."/>
            <person name="Gilmore M."/>
            <person name="Surin D."/>
            <person name="Walker B."/>
            <person name="Young S."/>
            <person name="Zeng Q."/>
            <person name="Gargeya S."/>
            <person name="Fitzgerald M."/>
            <person name="Haas B."/>
            <person name="Abouelleil A."/>
            <person name="Allen A.W."/>
            <person name="Alvarado L."/>
            <person name="Arachchi H.M."/>
            <person name="Berlin A.M."/>
            <person name="Chapman S.B."/>
            <person name="Gainer-Dewar J."/>
            <person name="Goldberg J."/>
            <person name="Griggs A."/>
            <person name="Gujja S."/>
            <person name="Hansen M."/>
            <person name="Howarth C."/>
            <person name="Imamovic A."/>
            <person name="Ireland A."/>
            <person name="Larimer J."/>
            <person name="McCowan C."/>
            <person name="Murphy C."/>
            <person name="Pearson M."/>
            <person name="Poon T.W."/>
            <person name="Priest M."/>
            <person name="Roberts A."/>
            <person name="Saif S."/>
            <person name="Shea T."/>
            <person name="Sisk P."/>
            <person name="Sykes S."/>
            <person name="Wortman J."/>
            <person name="Nusbaum C."/>
            <person name="Birren B."/>
        </authorList>
    </citation>
    <scope>NUCLEOTIDE SEQUENCE [LARGE SCALE GENOMIC DNA]</scope>
    <source>
        <strain evidence="2 3">ATCC 49903</strain>
    </source>
</reference>
<feature type="transmembrane region" description="Helical" evidence="1">
    <location>
        <begin position="207"/>
        <end position="226"/>
    </location>
</feature>
<feature type="transmembrane region" description="Helical" evidence="1">
    <location>
        <begin position="147"/>
        <end position="171"/>
    </location>
</feature>
<dbReference type="STRING" id="1140003.OMY_02203"/>
<dbReference type="RefSeq" id="WP_016186619.1">
    <property type="nucleotide sequence ID" value="NZ_ASWO01000004.1"/>
</dbReference>
<feature type="transmembrane region" description="Helical" evidence="1">
    <location>
        <begin position="93"/>
        <end position="111"/>
    </location>
</feature>
<keyword evidence="3" id="KW-1185">Reference proteome</keyword>
<evidence type="ECO:0000313" key="3">
    <source>
        <dbReference type="Proteomes" id="UP000015961"/>
    </source>
</evidence>